<dbReference type="RefSeq" id="WP_321397184.1">
    <property type="nucleotide sequence ID" value="NZ_CP139487.1"/>
</dbReference>
<organism evidence="9 10">
    <name type="scientific">Peredibacter starrii</name>
    <dbReference type="NCBI Taxonomy" id="28202"/>
    <lineage>
        <taxon>Bacteria</taxon>
        <taxon>Pseudomonadati</taxon>
        <taxon>Bdellovibrionota</taxon>
        <taxon>Bacteriovoracia</taxon>
        <taxon>Bacteriovoracales</taxon>
        <taxon>Bacteriovoracaceae</taxon>
        <taxon>Peredibacter</taxon>
    </lineage>
</organism>
<dbReference type="GO" id="GO:0046655">
    <property type="term" value="P:folic acid metabolic process"/>
    <property type="evidence" value="ECO:0007669"/>
    <property type="project" value="TreeGrafter"/>
</dbReference>
<dbReference type="GO" id="GO:0006730">
    <property type="term" value="P:one-carbon metabolic process"/>
    <property type="evidence" value="ECO:0007669"/>
    <property type="project" value="UniProtKB-KW"/>
</dbReference>
<dbReference type="GO" id="GO:0046654">
    <property type="term" value="P:tetrahydrofolate biosynthetic process"/>
    <property type="evidence" value="ECO:0007669"/>
    <property type="project" value="InterPro"/>
</dbReference>
<dbReference type="PROSITE" id="PS51330">
    <property type="entry name" value="DHFR_2"/>
    <property type="match status" value="1"/>
</dbReference>
<gene>
    <name evidence="9" type="ORF">SOO65_03800</name>
</gene>
<dbReference type="InterPro" id="IPR001796">
    <property type="entry name" value="DHFR_dom"/>
</dbReference>
<evidence type="ECO:0000256" key="2">
    <source>
        <dbReference type="ARBA" id="ARBA00009539"/>
    </source>
</evidence>
<dbReference type="GO" id="GO:0046452">
    <property type="term" value="P:dihydrofolate metabolic process"/>
    <property type="evidence" value="ECO:0007669"/>
    <property type="project" value="TreeGrafter"/>
</dbReference>
<dbReference type="SUPFAM" id="SSF53597">
    <property type="entry name" value="Dihydrofolate reductase-like"/>
    <property type="match status" value="1"/>
</dbReference>
<dbReference type="EMBL" id="CP139487">
    <property type="protein sequence ID" value="WPU65862.1"/>
    <property type="molecule type" value="Genomic_DNA"/>
</dbReference>
<evidence type="ECO:0000256" key="3">
    <source>
        <dbReference type="ARBA" id="ARBA00012856"/>
    </source>
</evidence>
<comment type="function">
    <text evidence="7">Key enzyme in folate metabolism. Catalyzes an essential reaction for de novo glycine and purine synthesis, and for DNA precursor synthesis.</text>
</comment>
<dbReference type="GO" id="GO:0004146">
    <property type="term" value="F:dihydrofolate reductase activity"/>
    <property type="evidence" value="ECO:0007669"/>
    <property type="project" value="UniProtKB-EC"/>
</dbReference>
<comment type="similarity">
    <text evidence="2">Belongs to the dihydrofolate reductase family.</text>
</comment>
<dbReference type="EC" id="1.5.1.3" evidence="3"/>
<feature type="domain" description="DHFR" evidence="8">
    <location>
        <begin position="4"/>
        <end position="156"/>
    </location>
</feature>
<evidence type="ECO:0000256" key="4">
    <source>
        <dbReference type="ARBA" id="ARBA00022563"/>
    </source>
</evidence>
<keyword evidence="5" id="KW-0521">NADP</keyword>
<reference evidence="9 10" key="1">
    <citation type="submission" date="2023-11" db="EMBL/GenBank/DDBJ databases">
        <title>Peredibacter starrii A3.12.</title>
        <authorList>
            <person name="Mitchell R.J."/>
        </authorList>
    </citation>
    <scope>NUCLEOTIDE SEQUENCE [LARGE SCALE GENOMIC DNA]</scope>
    <source>
        <strain evidence="9 10">A3.12</strain>
    </source>
</reference>
<evidence type="ECO:0000256" key="7">
    <source>
        <dbReference type="ARBA" id="ARBA00025067"/>
    </source>
</evidence>
<proteinExistence type="inferred from homology"/>
<dbReference type="PRINTS" id="PR00070">
    <property type="entry name" value="DHFR"/>
</dbReference>
<dbReference type="PANTHER" id="PTHR48069">
    <property type="entry name" value="DIHYDROFOLATE REDUCTASE"/>
    <property type="match status" value="1"/>
</dbReference>
<keyword evidence="6 9" id="KW-0560">Oxidoreductase</keyword>
<evidence type="ECO:0000313" key="10">
    <source>
        <dbReference type="Proteomes" id="UP001324634"/>
    </source>
</evidence>
<evidence type="ECO:0000256" key="1">
    <source>
        <dbReference type="ARBA" id="ARBA00004903"/>
    </source>
</evidence>
<evidence type="ECO:0000259" key="8">
    <source>
        <dbReference type="PROSITE" id="PS51330"/>
    </source>
</evidence>
<dbReference type="CDD" id="cd00209">
    <property type="entry name" value="DHFR"/>
    <property type="match status" value="1"/>
</dbReference>
<dbReference type="Pfam" id="PF00186">
    <property type="entry name" value="DHFR_1"/>
    <property type="match status" value="1"/>
</dbReference>
<dbReference type="InterPro" id="IPR012259">
    <property type="entry name" value="DHFR"/>
</dbReference>
<dbReference type="Proteomes" id="UP001324634">
    <property type="component" value="Chromosome"/>
</dbReference>
<dbReference type="Gene3D" id="3.40.430.10">
    <property type="entry name" value="Dihydrofolate Reductase, subunit A"/>
    <property type="match status" value="1"/>
</dbReference>
<sequence>MKVKFIAIAALGKKREIGLNGKVPWNIPDEYANFKESIRDQVVLVGRKNFDHHGQRIEGAKKALVLSKNNSAYFQTMNQILEYAEQNDITTIYVMGGAEIYELTLPYLSEFLCSIVDYEGPADAYFPEYLFYEWEILDQEIHDNWTLYHMRKIPNY</sequence>
<accession>A0AAX4HRP3</accession>
<protein>
    <recommendedName>
        <fullName evidence="3">dihydrofolate reductase</fullName>
        <ecNumber evidence="3">1.5.1.3</ecNumber>
    </recommendedName>
</protein>
<dbReference type="PANTHER" id="PTHR48069:SF3">
    <property type="entry name" value="DIHYDROFOLATE REDUCTASE"/>
    <property type="match status" value="1"/>
</dbReference>
<dbReference type="KEGG" id="psti:SOO65_03800"/>
<keyword evidence="4" id="KW-0554">One-carbon metabolism</keyword>
<evidence type="ECO:0000256" key="5">
    <source>
        <dbReference type="ARBA" id="ARBA00022857"/>
    </source>
</evidence>
<name>A0AAX4HRP3_9BACT</name>
<dbReference type="InterPro" id="IPR024072">
    <property type="entry name" value="DHFR-like_dom_sf"/>
</dbReference>
<evidence type="ECO:0000256" key="6">
    <source>
        <dbReference type="ARBA" id="ARBA00023002"/>
    </source>
</evidence>
<keyword evidence="10" id="KW-1185">Reference proteome</keyword>
<evidence type="ECO:0000313" key="9">
    <source>
        <dbReference type="EMBL" id="WPU65862.1"/>
    </source>
</evidence>
<dbReference type="AlphaFoldDB" id="A0AAX4HRP3"/>
<dbReference type="GO" id="GO:0050661">
    <property type="term" value="F:NADP binding"/>
    <property type="evidence" value="ECO:0007669"/>
    <property type="project" value="InterPro"/>
</dbReference>
<comment type="pathway">
    <text evidence="1">Cofactor biosynthesis; tetrahydrofolate biosynthesis; 5,6,7,8-tetrahydrofolate from 7,8-dihydrofolate: step 1/1.</text>
</comment>